<keyword evidence="3" id="KW-0175">Coiled coil</keyword>
<dbReference type="SMART" id="SM00448">
    <property type="entry name" value="REC"/>
    <property type="match status" value="1"/>
</dbReference>
<evidence type="ECO:0008006" key="8">
    <source>
        <dbReference type="Google" id="ProtNLM"/>
    </source>
</evidence>
<evidence type="ECO:0000256" key="1">
    <source>
        <dbReference type="ARBA" id="ARBA00022553"/>
    </source>
</evidence>
<dbReference type="Pfam" id="PF01740">
    <property type="entry name" value="STAS"/>
    <property type="match status" value="1"/>
</dbReference>
<sequence length="334" mass="36731">MDRADRADLVLVVDDNPVNLGVISKALTDANIDVAVATDGEMALRVVSRDEPDLVLLDVMMPRLDGFETCRRLKANPATAAIPVIFMTARNEATAMVEGFEAGAVDYVTKPFNGGELIARVRTQLSLRRVTRALLDRNARLEETLRERATAEMEREQLTQELVRRTEELRQANDRLKLELAERERAEAVRADLQEQVIAAQQERLLELSTPLIPITDRIVIMPLIGTMDVMRIERATETALKGVSERRATFVILDVTGARGLDASAAQMLVRVGNGLRLLGAQAVITGVRPEMASAFVKLDVSLGTMVTAGALQEGIAYAMRAQGKRSYRVGIQ</sequence>
<dbReference type="CDD" id="cd19920">
    <property type="entry name" value="REC_PA4781-like"/>
    <property type="match status" value="1"/>
</dbReference>
<dbReference type="Pfam" id="PF00072">
    <property type="entry name" value="Response_reg"/>
    <property type="match status" value="1"/>
</dbReference>
<keyword evidence="1 2" id="KW-0597">Phosphoprotein</keyword>
<proteinExistence type="predicted"/>
<dbReference type="Proteomes" id="UP000075604">
    <property type="component" value="Unassembled WGS sequence"/>
</dbReference>
<dbReference type="Gene3D" id="3.30.750.24">
    <property type="entry name" value="STAS domain"/>
    <property type="match status" value="1"/>
</dbReference>
<dbReference type="InterPro" id="IPR011006">
    <property type="entry name" value="CheY-like_superfamily"/>
</dbReference>
<evidence type="ECO:0000259" key="4">
    <source>
        <dbReference type="PROSITE" id="PS50110"/>
    </source>
</evidence>
<evidence type="ECO:0000313" key="7">
    <source>
        <dbReference type="Proteomes" id="UP000075604"/>
    </source>
</evidence>
<feature type="domain" description="Response regulatory" evidence="4">
    <location>
        <begin position="9"/>
        <end position="125"/>
    </location>
</feature>
<evidence type="ECO:0000256" key="3">
    <source>
        <dbReference type="SAM" id="Coils"/>
    </source>
</evidence>
<dbReference type="AlphaFoldDB" id="A0A150PWZ7"/>
<dbReference type="PROSITE" id="PS50110">
    <property type="entry name" value="RESPONSE_REGULATORY"/>
    <property type="match status" value="1"/>
</dbReference>
<dbReference type="InterPro" id="IPR051932">
    <property type="entry name" value="Bact_StressResp_Reg"/>
</dbReference>
<reference evidence="6 7" key="1">
    <citation type="submission" date="2014-02" db="EMBL/GenBank/DDBJ databases">
        <title>The small core and large imbalanced accessory genome model reveals a collaborative survival strategy of Sorangium cellulosum strains in nature.</title>
        <authorList>
            <person name="Han K."/>
            <person name="Peng R."/>
            <person name="Blom J."/>
            <person name="Li Y.-Z."/>
        </authorList>
    </citation>
    <scope>NUCLEOTIDE SEQUENCE [LARGE SCALE GENOMIC DNA]</scope>
    <source>
        <strain evidence="6 7">So0157-18</strain>
    </source>
</reference>
<comment type="caution">
    <text evidence="6">The sequence shown here is derived from an EMBL/GenBank/DDBJ whole genome shotgun (WGS) entry which is preliminary data.</text>
</comment>
<evidence type="ECO:0000259" key="5">
    <source>
        <dbReference type="PROSITE" id="PS50801"/>
    </source>
</evidence>
<feature type="coiled-coil region" evidence="3">
    <location>
        <begin position="141"/>
        <end position="203"/>
    </location>
</feature>
<protein>
    <recommendedName>
        <fullName evidence="8">Response regulator</fullName>
    </recommendedName>
</protein>
<gene>
    <name evidence="6" type="ORF">BE04_17005</name>
</gene>
<dbReference type="CDD" id="cd07041">
    <property type="entry name" value="STAS_RsbR_RsbS_like"/>
    <property type="match status" value="1"/>
</dbReference>
<dbReference type="Gene3D" id="3.40.50.2300">
    <property type="match status" value="1"/>
</dbReference>
<dbReference type="SUPFAM" id="SSF52091">
    <property type="entry name" value="SpoIIaa-like"/>
    <property type="match status" value="1"/>
</dbReference>
<evidence type="ECO:0000313" key="6">
    <source>
        <dbReference type="EMBL" id="KYF60202.1"/>
    </source>
</evidence>
<feature type="modified residue" description="4-aspartylphosphate" evidence="2">
    <location>
        <position position="58"/>
    </location>
</feature>
<accession>A0A150PWZ7</accession>
<dbReference type="PANTHER" id="PTHR33745">
    <property type="entry name" value="RSBT ANTAGONIST PROTEIN RSBS-RELATED"/>
    <property type="match status" value="1"/>
</dbReference>
<dbReference type="InterPro" id="IPR002645">
    <property type="entry name" value="STAS_dom"/>
</dbReference>
<feature type="domain" description="STAS" evidence="5">
    <location>
        <begin position="209"/>
        <end position="320"/>
    </location>
</feature>
<name>A0A150PWZ7_SORCE</name>
<dbReference type="PANTHER" id="PTHR33745:SF3">
    <property type="entry name" value="RSBT CO-ANTAGONIST PROTEIN RSBRC"/>
    <property type="match status" value="1"/>
</dbReference>
<dbReference type="PROSITE" id="PS50801">
    <property type="entry name" value="STAS"/>
    <property type="match status" value="1"/>
</dbReference>
<dbReference type="GO" id="GO:0000160">
    <property type="term" value="P:phosphorelay signal transduction system"/>
    <property type="evidence" value="ECO:0007669"/>
    <property type="project" value="InterPro"/>
</dbReference>
<organism evidence="6 7">
    <name type="scientific">Sorangium cellulosum</name>
    <name type="common">Polyangium cellulosum</name>
    <dbReference type="NCBI Taxonomy" id="56"/>
    <lineage>
        <taxon>Bacteria</taxon>
        <taxon>Pseudomonadati</taxon>
        <taxon>Myxococcota</taxon>
        <taxon>Polyangia</taxon>
        <taxon>Polyangiales</taxon>
        <taxon>Polyangiaceae</taxon>
        <taxon>Sorangium</taxon>
    </lineage>
</organism>
<dbReference type="EMBL" id="JELX01001025">
    <property type="protein sequence ID" value="KYF60202.1"/>
    <property type="molecule type" value="Genomic_DNA"/>
</dbReference>
<dbReference type="InterPro" id="IPR036513">
    <property type="entry name" value="STAS_dom_sf"/>
</dbReference>
<evidence type="ECO:0000256" key="2">
    <source>
        <dbReference type="PROSITE-ProRule" id="PRU00169"/>
    </source>
</evidence>
<dbReference type="InterPro" id="IPR001789">
    <property type="entry name" value="Sig_transdc_resp-reg_receiver"/>
</dbReference>
<dbReference type="SUPFAM" id="SSF52172">
    <property type="entry name" value="CheY-like"/>
    <property type="match status" value="1"/>
</dbReference>